<dbReference type="Gene3D" id="3.40.50.300">
    <property type="entry name" value="P-loop containing nucleotide triphosphate hydrolases"/>
    <property type="match status" value="1"/>
</dbReference>
<organism evidence="1 4">
    <name type="scientific">Hungatella hathewayi</name>
    <dbReference type="NCBI Taxonomy" id="154046"/>
    <lineage>
        <taxon>Bacteria</taxon>
        <taxon>Bacillati</taxon>
        <taxon>Bacillota</taxon>
        <taxon>Clostridia</taxon>
        <taxon>Lachnospirales</taxon>
        <taxon>Lachnospiraceae</taxon>
        <taxon>Hungatella</taxon>
    </lineage>
</organism>
<dbReference type="EMBL" id="QSON01000002">
    <property type="protein sequence ID" value="RGJ07004.1"/>
    <property type="molecule type" value="Genomic_DNA"/>
</dbReference>
<accession>A0A374PE78</accession>
<dbReference type="InterPro" id="IPR027417">
    <property type="entry name" value="P-loop_NTPase"/>
</dbReference>
<comment type="caution">
    <text evidence="1">The sequence shown here is derived from an EMBL/GenBank/DDBJ whole genome shotgun (WGS) entry which is preliminary data.</text>
</comment>
<evidence type="ECO:0000313" key="1">
    <source>
        <dbReference type="EMBL" id="RGJ07004.1"/>
    </source>
</evidence>
<dbReference type="AlphaFoldDB" id="A0A374PE78"/>
<evidence type="ECO:0000313" key="3">
    <source>
        <dbReference type="Proteomes" id="UP000261257"/>
    </source>
</evidence>
<gene>
    <name evidence="2" type="ORF">DXC39_29385</name>
    <name evidence="1" type="ORF">DXD79_06965</name>
</gene>
<sequence length="196" mass="22589">MNNKIIIVEGYLASGKSTFALKLSESLTIPYFIKDTFKIALCENISVNDRNESSRFSAVTFDAMMYAIERLFEVGYPVIIEGNFVPEGVKRIDESKIIRGIINKYSCKSLVFKFSGDTKILHRRFIERERLPERGQVNKMEFEPSYTEFDAWCHNLDKFDVGGKVIKIDTTDFSKVNFERYIEVARLFIDSKSGTT</sequence>
<reference evidence="3 4" key="1">
    <citation type="submission" date="2018-08" db="EMBL/GenBank/DDBJ databases">
        <title>A genome reference for cultivated species of the human gut microbiota.</title>
        <authorList>
            <person name="Zou Y."/>
            <person name="Xue W."/>
            <person name="Luo G."/>
        </authorList>
    </citation>
    <scope>NUCLEOTIDE SEQUENCE [LARGE SCALE GENOMIC DNA]</scope>
    <source>
        <strain evidence="2 3">TF05-11AC</strain>
        <strain evidence="1 4">TM09-12</strain>
    </source>
</reference>
<dbReference type="EMBL" id="QSSQ01000052">
    <property type="protein sequence ID" value="RGL94374.1"/>
    <property type="molecule type" value="Genomic_DNA"/>
</dbReference>
<proteinExistence type="predicted"/>
<dbReference type="Proteomes" id="UP000261257">
    <property type="component" value="Unassembled WGS sequence"/>
</dbReference>
<evidence type="ECO:0000313" key="4">
    <source>
        <dbReference type="Proteomes" id="UP000263014"/>
    </source>
</evidence>
<protein>
    <submittedName>
        <fullName evidence="1">Uncharacterized protein</fullName>
    </submittedName>
</protein>
<dbReference type="SUPFAM" id="SSF52540">
    <property type="entry name" value="P-loop containing nucleoside triphosphate hydrolases"/>
    <property type="match status" value="1"/>
</dbReference>
<dbReference type="Proteomes" id="UP000263014">
    <property type="component" value="Unassembled WGS sequence"/>
</dbReference>
<name>A0A374PE78_9FIRM</name>
<dbReference type="RefSeq" id="WP_117630968.1">
    <property type="nucleotide sequence ID" value="NZ_QRQF01000017.1"/>
</dbReference>
<evidence type="ECO:0000313" key="2">
    <source>
        <dbReference type="EMBL" id="RGL94374.1"/>
    </source>
</evidence>